<dbReference type="InterPro" id="IPR036396">
    <property type="entry name" value="Cyt_P450_sf"/>
</dbReference>
<protein>
    <submittedName>
        <fullName evidence="3">Cytochrome P450</fullName>
    </submittedName>
</protein>
<organism evidence="3 4">
    <name type="scientific">Hoeflea marina</name>
    <dbReference type="NCBI Taxonomy" id="274592"/>
    <lineage>
        <taxon>Bacteria</taxon>
        <taxon>Pseudomonadati</taxon>
        <taxon>Pseudomonadota</taxon>
        <taxon>Alphaproteobacteria</taxon>
        <taxon>Hyphomicrobiales</taxon>
        <taxon>Rhizobiaceae</taxon>
        <taxon>Hoeflea</taxon>
    </lineage>
</organism>
<dbReference type="Proteomes" id="UP000246352">
    <property type="component" value="Unassembled WGS sequence"/>
</dbReference>
<comment type="caution">
    <text evidence="3">The sequence shown here is derived from an EMBL/GenBank/DDBJ whole genome shotgun (WGS) entry which is preliminary data.</text>
</comment>
<accession>A0A317PD35</accession>
<proteinExistence type="inferred from homology"/>
<keyword evidence="4" id="KW-1185">Reference proteome</keyword>
<comment type="similarity">
    <text evidence="2">Belongs to the cytochrome P450 family.</text>
</comment>
<gene>
    <name evidence="3" type="ORF">DFR52_1073</name>
</gene>
<evidence type="ECO:0000256" key="2">
    <source>
        <dbReference type="ARBA" id="ARBA00010617"/>
    </source>
</evidence>
<dbReference type="GO" id="GO:0005506">
    <property type="term" value="F:iron ion binding"/>
    <property type="evidence" value="ECO:0007669"/>
    <property type="project" value="InterPro"/>
</dbReference>
<dbReference type="GO" id="GO:0016705">
    <property type="term" value="F:oxidoreductase activity, acting on paired donors, with incorporation or reduction of molecular oxygen"/>
    <property type="evidence" value="ECO:0007669"/>
    <property type="project" value="InterPro"/>
</dbReference>
<dbReference type="PROSITE" id="PS00086">
    <property type="entry name" value="CYTOCHROME_P450"/>
    <property type="match status" value="1"/>
</dbReference>
<dbReference type="Gene3D" id="1.10.630.10">
    <property type="entry name" value="Cytochrome P450"/>
    <property type="match status" value="1"/>
</dbReference>
<dbReference type="EMBL" id="QGTR01000007">
    <property type="protein sequence ID" value="PWV97092.1"/>
    <property type="molecule type" value="Genomic_DNA"/>
</dbReference>
<dbReference type="PANTHER" id="PTHR46696">
    <property type="entry name" value="P450, PUTATIVE (EUROFUNG)-RELATED"/>
    <property type="match status" value="1"/>
</dbReference>
<dbReference type="GO" id="GO:0020037">
    <property type="term" value="F:heme binding"/>
    <property type="evidence" value="ECO:0007669"/>
    <property type="project" value="InterPro"/>
</dbReference>
<dbReference type="OrthoDB" id="502624at2"/>
<sequence length="337" mass="38518">MRNKVIYINDFHEGCLVLDNPVFRADYPVRLSRQILGATALDTERPYHLESKRIWRSAFSRTNVERKYREIIETSMVEGFRLAEERNDLLLTTSFIPNRILLRLMNLPDTDPLVHHQNIKAIVTYFEDGIHTEASKAAFAYAHDPKFERACDIFRELPSAKDRINELSLLLIGAVETTGIAMKILCGVWHSRHQELERLIADHGMDGAILRILIDDVPLGLATRHCSKDMKLADIEISRGDIVHVDIMKSHRNENARGESSRLTADNHLVWGRGRHRCPGSNLAKAELKLYLEKLMTFVPGDFTMESAEGVQRPVTFRHTTCTSISRCPVHREKISS</sequence>
<dbReference type="InterPro" id="IPR017972">
    <property type="entry name" value="Cyt_P450_CS"/>
</dbReference>
<dbReference type="GO" id="GO:0004497">
    <property type="term" value="F:monooxygenase activity"/>
    <property type="evidence" value="ECO:0007669"/>
    <property type="project" value="InterPro"/>
</dbReference>
<dbReference type="SUPFAM" id="SSF48264">
    <property type="entry name" value="Cytochrome P450"/>
    <property type="match status" value="1"/>
</dbReference>
<evidence type="ECO:0000313" key="4">
    <source>
        <dbReference type="Proteomes" id="UP000246352"/>
    </source>
</evidence>
<evidence type="ECO:0000256" key="1">
    <source>
        <dbReference type="ARBA" id="ARBA00001971"/>
    </source>
</evidence>
<dbReference type="PANTHER" id="PTHR46696:SF1">
    <property type="entry name" value="CYTOCHROME P450 YJIB-RELATED"/>
    <property type="match status" value="1"/>
</dbReference>
<dbReference type="RefSeq" id="WP_146215652.1">
    <property type="nucleotide sequence ID" value="NZ_QGTR01000007.1"/>
</dbReference>
<reference evidence="3 4" key="1">
    <citation type="submission" date="2018-05" db="EMBL/GenBank/DDBJ databases">
        <title>Genomic Encyclopedia of Type Strains, Phase IV (KMG-IV): sequencing the most valuable type-strain genomes for metagenomic binning, comparative biology and taxonomic classification.</title>
        <authorList>
            <person name="Goeker M."/>
        </authorList>
    </citation>
    <scope>NUCLEOTIDE SEQUENCE [LARGE SCALE GENOMIC DNA]</scope>
    <source>
        <strain evidence="3 4">DSM 16791</strain>
    </source>
</reference>
<dbReference type="AlphaFoldDB" id="A0A317PD35"/>
<evidence type="ECO:0000313" key="3">
    <source>
        <dbReference type="EMBL" id="PWV97092.1"/>
    </source>
</evidence>
<name>A0A317PD35_9HYPH</name>
<comment type="cofactor">
    <cofactor evidence="1">
        <name>heme</name>
        <dbReference type="ChEBI" id="CHEBI:30413"/>
    </cofactor>
</comment>